<evidence type="ECO:0000256" key="4">
    <source>
        <dbReference type="ARBA" id="ARBA00022723"/>
    </source>
</evidence>
<keyword evidence="4 9" id="KW-0479">Metal-binding</keyword>
<feature type="binding site" evidence="9">
    <location>
        <position position="210"/>
    </location>
    <ligand>
        <name>Zn(2+)</name>
        <dbReference type="ChEBI" id="CHEBI:29105"/>
        <label>2</label>
        <note>catalytic</note>
    </ligand>
</feature>
<dbReference type="SMART" id="SM00849">
    <property type="entry name" value="Lactamase_B"/>
    <property type="match status" value="1"/>
</dbReference>
<feature type="binding site" evidence="9">
    <location>
        <position position="210"/>
    </location>
    <ligand>
        <name>Zn(2+)</name>
        <dbReference type="ChEBI" id="CHEBI:29105"/>
        <label>1</label>
        <note>catalytic</note>
    </ligand>
</feature>
<feature type="binding site" evidence="9">
    <location>
        <position position="139"/>
    </location>
    <ligand>
        <name>Zn(2+)</name>
        <dbReference type="ChEBI" id="CHEBI:29105"/>
        <label>1</label>
        <note>catalytic</note>
    </ligand>
</feature>
<feature type="binding site" evidence="9">
    <location>
        <position position="64"/>
    </location>
    <ligand>
        <name>Zn(2+)</name>
        <dbReference type="ChEBI" id="CHEBI:29105"/>
        <label>1</label>
        <note>catalytic</note>
    </ligand>
</feature>
<evidence type="ECO:0000256" key="2">
    <source>
        <dbReference type="ARBA" id="ARBA00022694"/>
    </source>
</evidence>
<accession>A0A6M8U9L1</accession>
<evidence type="ECO:0000256" key="6">
    <source>
        <dbReference type="ARBA" id="ARBA00022801"/>
    </source>
</evidence>
<dbReference type="GO" id="GO:0008270">
    <property type="term" value="F:zinc ion binding"/>
    <property type="evidence" value="ECO:0007669"/>
    <property type="project" value="UniProtKB-UniRule"/>
</dbReference>
<dbReference type="NCBIfam" id="NF000801">
    <property type="entry name" value="PRK00055.1-3"/>
    <property type="match status" value="1"/>
</dbReference>
<protein>
    <recommendedName>
        <fullName evidence="9">Ribonuclease BN</fullName>
        <shortName evidence="9">RNase BN</shortName>
        <ecNumber evidence="9">3.1.-.-</ecNumber>
    </recommendedName>
    <alternativeName>
        <fullName evidence="9">Ribonuclease Z homolog</fullName>
        <shortName evidence="9">RNase Z homolog</shortName>
    </alternativeName>
</protein>
<evidence type="ECO:0000256" key="7">
    <source>
        <dbReference type="ARBA" id="ARBA00022833"/>
    </source>
</evidence>
<keyword evidence="3 9" id="KW-0540">Nuclease</keyword>
<feature type="active site" description="Proton acceptor" evidence="9">
    <location>
        <position position="66"/>
    </location>
</feature>
<evidence type="ECO:0000313" key="11">
    <source>
        <dbReference type="EMBL" id="QKJ85177.1"/>
    </source>
</evidence>
<dbReference type="Pfam" id="PF23023">
    <property type="entry name" value="Anti-Pycsar_Apyc1"/>
    <property type="match status" value="1"/>
</dbReference>
<evidence type="ECO:0000256" key="9">
    <source>
        <dbReference type="HAMAP-Rule" id="MF_01818"/>
    </source>
</evidence>
<dbReference type="FunFam" id="3.60.15.10:FF:000002">
    <property type="entry name" value="Ribonuclease Z"/>
    <property type="match status" value="1"/>
</dbReference>
<reference evidence="11 12" key="1">
    <citation type="submission" date="2020-06" db="EMBL/GenBank/DDBJ databases">
        <title>Genome sequence of Paramixta manurensis strain PD-1.</title>
        <authorList>
            <person name="Lee C.W."/>
            <person name="Kim J."/>
        </authorList>
    </citation>
    <scope>NUCLEOTIDE SEQUENCE [LARGE SCALE GENOMIC DNA]</scope>
    <source>
        <strain evidence="11 12">PD-1</strain>
    </source>
</reference>
<comment type="cofactor">
    <cofactor evidence="9">
        <name>Zn(2+)</name>
        <dbReference type="ChEBI" id="CHEBI:29105"/>
    </cofactor>
    <text evidence="9">Binds 2 Zn(2+) ions.</text>
</comment>
<dbReference type="EMBL" id="CP054212">
    <property type="protein sequence ID" value="QKJ85177.1"/>
    <property type="molecule type" value="Genomic_DNA"/>
</dbReference>
<dbReference type="EC" id="3.1.-.-" evidence="9"/>
<feature type="binding site" evidence="9">
    <location>
        <position position="62"/>
    </location>
    <ligand>
        <name>Zn(2+)</name>
        <dbReference type="ChEBI" id="CHEBI:29105"/>
        <label>1</label>
        <note>catalytic</note>
    </ligand>
</feature>
<keyword evidence="12" id="KW-1185">Reference proteome</keyword>
<dbReference type="InterPro" id="IPR036866">
    <property type="entry name" value="RibonucZ/Hydroxyglut_hydro"/>
</dbReference>
<evidence type="ECO:0000256" key="5">
    <source>
        <dbReference type="ARBA" id="ARBA00022759"/>
    </source>
</evidence>
<dbReference type="NCBIfam" id="NF000800">
    <property type="entry name" value="PRK00055.1-1"/>
    <property type="match status" value="1"/>
</dbReference>
<dbReference type="Proteomes" id="UP000505325">
    <property type="component" value="Chromosome"/>
</dbReference>
<keyword evidence="5 9" id="KW-0255">Endonuclease</keyword>
<keyword evidence="7 9" id="KW-0862">Zinc</keyword>
<proteinExistence type="inferred from homology"/>
<evidence type="ECO:0000256" key="3">
    <source>
        <dbReference type="ARBA" id="ARBA00022722"/>
    </source>
</evidence>
<gene>
    <name evidence="9" type="primary">rbn</name>
    <name evidence="11" type="ORF">PMPD1_0194</name>
</gene>
<feature type="binding site" evidence="9">
    <location>
        <position position="67"/>
    </location>
    <ligand>
        <name>Zn(2+)</name>
        <dbReference type="ChEBI" id="CHEBI:29105"/>
        <label>2</label>
        <note>catalytic</note>
    </ligand>
</feature>
<dbReference type="HAMAP" id="MF_01818">
    <property type="entry name" value="RNase_Z_BN"/>
    <property type="match status" value="1"/>
</dbReference>
<name>A0A6M8U9L1_9GAMM</name>
<dbReference type="InterPro" id="IPR001279">
    <property type="entry name" value="Metallo-B-lactamas"/>
</dbReference>
<dbReference type="PANTHER" id="PTHR46018">
    <property type="entry name" value="ZINC PHOSPHODIESTERASE ELAC PROTEIN 1"/>
    <property type="match status" value="1"/>
</dbReference>
<dbReference type="RefSeq" id="WP_173632295.1">
    <property type="nucleotide sequence ID" value="NZ_CP054212.1"/>
</dbReference>
<dbReference type="SUPFAM" id="SSF56281">
    <property type="entry name" value="Metallo-hydrolase/oxidoreductase"/>
    <property type="match status" value="1"/>
</dbReference>
<comment type="function">
    <text evidence="9">Zinc phosphodiesterase, which has both exoribonuclease and endoribonuclease activities.</text>
</comment>
<comment type="similarity">
    <text evidence="9">Belongs to the RNase Z family. RNase BN subfamily.</text>
</comment>
<comment type="subunit">
    <text evidence="1 9">Homodimer.</text>
</comment>
<dbReference type="GO" id="GO:0042781">
    <property type="term" value="F:3'-tRNA processing endoribonuclease activity"/>
    <property type="evidence" value="ECO:0007669"/>
    <property type="project" value="TreeGrafter"/>
</dbReference>
<dbReference type="CDD" id="cd07717">
    <property type="entry name" value="RNaseZ_ZiPD-like_MBL-fold"/>
    <property type="match status" value="1"/>
</dbReference>
<evidence type="ECO:0000259" key="10">
    <source>
        <dbReference type="SMART" id="SM00849"/>
    </source>
</evidence>
<evidence type="ECO:0000256" key="1">
    <source>
        <dbReference type="ARBA" id="ARBA00011738"/>
    </source>
</evidence>
<dbReference type="GO" id="GO:0004527">
    <property type="term" value="F:exonuclease activity"/>
    <property type="evidence" value="ECO:0007669"/>
    <property type="project" value="UniProtKB-UniRule"/>
</dbReference>
<evidence type="ECO:0000313" key="12">
    <source>
        <dbReference type="Proteomes" id="UP000505325"/>
    </source>
</evidence>
<organism evidence="11 12">
    <name type="scientific">Paramixta manurensis</name>
    <dbReference type="NCBI Taxonomy" id="2740817"/>
    <lineage>
        <taxon>Bacteria</taxon>
        <taxon>Pseudomonadati</taxon>
        <taxon>Pseudomonadota</taxon>
        <taxon>Gammaproteobacteria</taxon>
        <taxon>Enterobacterales</taxon>
        <taxon>Erwiniaceae</taxon>
        <taxon>Paramixta</taxon>
    </lineage>
</organism>
<sequence length="303" mass="32575">MQLTFLGTCAGTPSLQRNVTAIALTLSNRGDCWLFDCGEGTQHQFMRSALKPGKLEKIFITHLHGDHIFGLPGLLTSRSMGGVATPLTLYGPKGLKAFVETTLSLSASFVTFPLEIVEIEAGEVYRDGGITVTAWPLSHVVECYGYRIEEQDKPGVLDAEKLQADGIPRGAWFQRLKQGETVVLEDGRRVNGGDYLGPSIPGKSLAIFGDTAPTPVACKLAANVDVMVHETTLEAAMAEKANGRGHSTTVQAATAAKQAGAKRLIATHFSSRYSFADCERLLAECQAVFPATELARDFAVFEV</sequence>
<keyword evidence="8 9" id="KW-0269">Exonuclease</keyword>
<feature type="binding site" evidence="9">
    <location>
        <position position="268"/>
    </location>
    <ligand>
        <name>Zn(2+)</name>
        <dbReference type="ChEBI" id="CHEBI:29105"/>
        <label>2</label>
        <note>catalytic</note>
    </ligand>
</feature>
<dbReference type="InterPro" id="IPR013471">
    <property type="entry name" value="RNase_Z/BN"/>
</dbReference>
<dbReference type="GO" id="GO:0042802">
    <property type="term" value="F:identical protein binding"/>
    <property type="evidence" value="ECO:0007669"/>
    <property type="project" value="UniProtKB-ARBA"/>
</dbReference>
<dbReference type="Gene3D" id="3.60.15.10">
    <property type="entry name" value="Ribonuclease Z/Hydroxyacylglutathione hydrolase-like"/>
    <property type="match status" value="1"/>
</dbReference>
<dbReference type="PANTHER" id="PTHR46018:SF2">
    <property type="entry name" value="ZINC PHOSPHODIESTERASE ELAC PROTEIN 1"/>
    <property type="match status" value="1"/>
</dbReference>
<feature type="domain" description="Metallo-beta-lactamase" evidence="10">
    <location>
        <begin position="18"/>
        <end position="194"/>
    </location>
</feature>
<dbReference type="AlphaFoldDB" id="A0A6M8U9L1"/>
<feature type="binding site" evidence="9">
    <location>
        <position position="66"/>
    </location>
    <ligand>
        <name>Zn(2+)</name>
        <dbReference type="ChEBI" id="CHEBI:29105"/>
        <label>2</label>
        <note>catalytic</note>
    </ligand>
</feature>
<dbReference type="NCBIfam" id="TIGR02651">
    <property type="entry name" value="RNase_Z"/>
    <property type="match status" value="1"/>
</dbReference>
<keyword evidence="2 9" id="KW-0819">tRNA processing</keyword>
<keyword evidence="6 9" id="KW-0378">Hydrolase</keyword>
<evidence type="ECO:0000256" key="8">
    <source>
        <dbReference type="ARBA" id="ARBA00022839"/>
    </source>
</evidence>
<dbReference type="KEGG" id="pmak:PMPD1_0194"/>